<evidence type="ECO:0000256" key="1">
    <source>
        <dbReference type="ARBA" id="ARBA00004162"/>
    </source>
</evidence>
<dbReference type="PANTHER" id="PTHR30558">
    <property type="entry name" value="EXBD MEMBRANE COMPONENT OF PMF-DRIVEN MACROMOLECULE IMPORT SYSTEM"/>
    <property type="match status" value="1"/>
</dbReference>
<sequence length="138" mass="15468">MRNSRYRRQNKRISTDVDLTPMLDIVFIMLIFFIVSAVFMDEHGVVLTSPKGGEEFGNKSARVFVFADGTASINGRKAEISTIPTRLEVLRAEAPNLSVLIESEYGVAHKHIVFLNDELQARSMTSVIKIRDKALIEG</sequence>
<dbReference type="AlphaFoldDB" id="A0A7C5R3U5"/>
<evidence type="ECO:0000256" key="2">
    <source>
        <dbReference type="ARBA" id="ARBA00005811"/>
    </source>
</evidence>
<dbReference type="GO" id="GO:0005886">
    <property type="term" value="C:plasma membrane"/>
    <property type="evidence" value="ECO:0007669"/>
    <property type="project" value="UniProtKB-SubCell"/>
</dbReference>
<evidence type="ECO:0000256" key="4">
    <source>
        <dbReference type="ARBA" id="ARBA00022692"/>
    </source>
</evidence>
<evidence type="ECO:0000256" key="8">
    <source>
        <dbReference type="SAM" id="Phobius"/>
    </source>
</evidence>
<dbReference type="Proteomes" id="UP000885830">
    <property type="component" value="Unassembled WGS sequence"/>
</dbReference>
<name>A0A7C5R3U5_9PROT</name>
<comment type="subcellular location">
    <subcellularLocation>
        <location evidence="1">Cell membrane</location>
        <topology evidence="1">Single-pass membrane protein</topology>
    </subcellularLocation>
    <subcellularLocation>
        <location evidence="7">Cell membrane</location>
        <topology evidence="7">Single-pass type II membrane protein</topology>
    </subcellularLocation>
</comment>
<protein>
    <submittedName>
        <fullName evidence="9">Biopolymer transporter ExbD</fullName>
    </submittedName>
</protein>
<reference evidence="9" key="1">
    <citation type="journal article" date="2020" name="mSystems">
        <title>Genome- and Community-Level Interaction Insights into Carbon Utilization and Element Cycling Functions of Hydrothermarchaeota in Hydrothermal Sediment.</title>
        <authorList>
            <person name="Zhou Z."/>
            <person name="Liu Y."/>
            <person name="Xu W."/>
            <person name="Pan J."/>
            <person name="Luo Z.H."/>
            <person name="Li M."/>
        </authorList>
    </citation>
    <scope>NUCLEOTIDE SEQUENCE [LARGE SCALE GENOMIC DNA]</scope>
    <source>
        <strain evidence="9">HyVt-485</strain>
    </source>
</reference>
<dbReference type="GO" id="GO:0015031">
    <property type="term" value="P:protein transport"/>
    <property type="evidence" value="ECO:0007669"/>
    <property type="project" value="UniProtKB-KW"/>
</dbReference>
<evidence type="ECO:0000313" key="9">
    <source>
        <dbReference type="EMBL" id="HHL42646.1"/>
    </source>
</evidence>
<comment type="similarity">
    <text evidence="2 7">Belongs to the ExbD/TolR family.</text>
</comment>
<organism evidence="9">
    <name type="scientific">Hellea balneolensis</name>
    <dbReference type="NCBI Taxonomy" id="287478"/>
    <lineage>
        <taxon>Bacteria</taxon>
        <taxon>Pseudomonadati</taxon>
        <taxon>Pseudomonadota</taxon>
        <taxon>Alphaproteobacteria</taxon>
        <taxon>Maricaulales</taxon>
        <taxon>Robiginitomaculaceae</taxon>
        <taxon>Hellea</taxon>
    </lineage>
</organism>
<dbReference type="PANTHER" id="PTHR30558:SF13">
    <property type="entry name" value="BIOPOLYMER TRANSPORT PROTEIN EXBD2"/>
    <property type="match status" value="1"/>
</dbReference>
<evidence type="ECO:0000256" key="3">
    <source>
        <dbReference type="ARBA" id="ARBA00022475"/>
    </source>
</evidence>
<keyword evidence="3" id="KW-1003">Cell membrane</keyword>
<dbReference type="EMBL" id="DRMJ01000166">
    <property type="protein sequence ID" value="HHL42646.1"/>
    <property type="molecule type" value="Genomic_DNA"/>
</dbReference>
<evidence type="ECO:0000256" key="7">
    <source>
        <dbReference type="RuleBase" id="RU003879"/>
    </source>
</evidence>
<evidence type="ECO:0000256" key="6">
    <source>
        <dbReference type="ARBA" id="ARBA00023136"/>
    </source>
</evidence>
<keyword evidence="6 8" id="KW-0472">Membrane</keyword>
<dbReference type="Pfam" id="PF02472">
    <property type="entry name" value="ExbD"/>
    <property type="match status" value="1"/>
</dbReference>
<dbReference type="InterPro" id="IPR003400">
    <property type="entry name" value="ExbD"/>
</dbReference>
<keyword evidence="7" id="KW-0653">Protein transport</keyword>
<dbReference type="GO" id="GO:0022857">
    <property type="term" value="F:transmembrane transporter activity"/>
    <property type="evidence" value="ECO:0007669"/>
    <property type="project" value="InterPro"/>
</dbReference>
<gene>
    <name evidence="9" type="ORF">ENJ42_03425</name>
</gene>
<accession>A0A7C5R3U5</accession>
<evidence type="ECO:0000256" key="5">
    <source>
        <dbReference type="ARBA" id="ARBA00022989"/>
    </source>
</evidence>
<proteinExistence type="inferred from homology"/>
<keyword evidence="5 8" id="KW-1133">Transmembrane helix</keyword>
<comment type="caution">
    <text evidence="9">The sequence shown here is derived from an EMBL/GenBank/DDBJ whole genome shotgun (WGS) entry which is preliminary data.</text>
</comment>
<keyword evidence="7" id="KW-0813">Transport</keyword>
<keyword evidence="4 7" id="KW-0812">Transmembrane</keyword>
<feature type="transmembrane region" description="Helical" evidence="8">
    <location>
        <begin position="21"/>
        <end position="40"/>
    </location>
</feature>